<evidence type="ECO:0000313" key="8">
    <source>
        <dbReference type="Proteomes" id="UP001219525"/>
    </source>
</evidence>
<dbReference type="PANTHER" id="PTHR13710">
    <property type="entry name" value="DNA HELICASE RECQ FAMILY MEMBER"/>
    <property type="match status" value="1"/>
</dbReference>
<dbReference type="PANTHER" id="PTHR13710:SF105">
    <property type="entry name" value="ATP-DEPENDENT DNA HELICASE Q1"/>
    <property type="match status" value="1"/>
</dbReference>
<dbReference type="GO" id="GO:0006310">
    <property type="term" value="P:DNA recombination"/>
    <property type="evidence" value="ECO:0007669"/>
    <property type="project" value="TreeGrafter"/>
</dbReference>
<evidence type="ECO:0000256" key="2">
    <source>
        <dbReference type="ARBA" id="ARBA00023125"/>
    </source>
</evidence>
<evidence type="ECO:0000313" key="7">
    <source>
        <dbReference type="EMBL" id="KAJ7227419.1"/>
    </source>
</evidence>
<keyword evidence="8" id="KW-1185">Reference proteome</keyword>
<organism evidence="7 8">
    <name type="scientific">Mycena pura</name>
    <dbReference type="NCBI Taxonomy" id="153505"/>
    <lineage>
        <taxon>Eukaryota</taxon>
        <taxon>Fungi</taxon>
        <taxon>Dikarya</taxon>
        <taxon>Basidiomycota</taxon>
        <taxon>Agaricomycotina</taxon>
        <taxon>Agaricomycetes</taxon>
        <taxon>Agaricomycetidae</taxon>
        <taxon>Agaricales</taxon>
        <taxon>Marasmiineae</taxon>
        <taxon>Mycenaceae</taxon>
        <taxon>Mycena</taxon>
    </lineage>
</organism>
<proteinExistence type="inferred from homology"/>
<dbReference type="EC" id="5.6.2.4" evidence="5"/>
<dbReference type="GO" id="GO:0003677">
    <property type="term" value="F:DNA binding"/>
    <property type="evidence" value="ECO:0007669"/>
    <property type="project" value="UniProtKB-KW"/>
</dbReference>
<dbReference type="EMBL" id="JARJCW010000003">
    <property type="protein sequence ID" value="KAJ7227419.1"/>
    <property type="molecule type" value="Genomic_DNA"/>
</dbReference>
<feature type="non-terminal residue" evidence="7">
    <location>
        <position position="197"/>
    </location>
</feature>
<accession>A0AAD6YRW3</accession>
<comment type="similarity">
    <text evidence="1">Belongs to the helicase family. RecQ subfamily.</text>
</comment>
<evidence type="ECO:0000256" key="5">
    <source>
        <dbReference type="ARBA" id="ARBA00034808"/>
    </source>
</evidence>
<keyword evidence="3" id="KW-0413">Isomerase</keyword>
<sequence>PFEWQLRAAATVLVHDIGTGYGTGCGKSLCFVLPLLMHEHDLGITVVQLTALMLGQSKNGPYPSAARLLPNADAMRSKITIQAAASGEYQHIICLPEIFKTPSFRKNFMKKLACLRVVCVDEAHWGFRTDYLEMAVVSTQLCPACGCVRELHIRRSVGLSTSGARISIPNARQNIALSVFRLSMKQSRKISRIVMSA</sequence>
<dbReference type="GO" id="GO:0043138">
    <property type="term" value="F:3'-5' DNA helicase activity"/>
    <property type="evidence" value="ECO:0007669"/>
    <property type="project" value="UniProtKB-EC"/>
</dbReference>
<evidence type="ECO:0000313" key="6">
    <source>
        <dbReference type="EMBL" id="KAJ7217012.1"/>
    </source>
</evidence>
<comment type="caution">
    <text evidence="7">The sequence shown here is derived from an EMBL/GenBank/DDBJ whole genome shotgun (WGS) entry which is preliminary data.</text>
</comment>
<name>A0AAD6YRW3_9AGAR</name>
<dbReference type="GO" id="GO:0005737">
    <property type="term" value="C:cytoplasm"/>
    <property type="evidence" value="ECO:0007669"/>
    <property type="project" value="TreeGrafter"/>
</dbReference>
<gene>
    <name evidence="7" type="ORF">GGX14DRAFT_348139</name>
    <name evidence="6" type="ORF">GGX14DRAFT_358117</name>
</gene>
<dbReference type="GO" id="GO:0006281">
    <property type="term" value="P:DNA repair"/>
    <property type="evidence" value="ECO:0007669"/>
    <property type="project" value="TreeGrafter"/>
</dbReference>
<evidence type="ECO:0000256" key="4">
    <source>
        <dbReference type="ARBA" id="ARBA00034617"/>
    </source>
</evidence>
<evidence type="ECO:0000256" key="3">
    <source>
        <dbReference type="ARBA" id="ARBA00023235"/>
    </source>
</evidence>
<dbReference type="GO" id="GO:0009378">
    <property type="term" value="F:four-way junction helicase activity"/>
    <property type="evidence" value="ECO:0007669"/>
    <property type="project" value="TreeGrafter"/>
</dbReference>
<comment type="catalytic activity">
    <reaction evidence="4">
        <text>Couples ATP hydrolysis with the unwinding of duplex DNA by translocating in the 3'-5' direction.</text>
        <dbReference type="EC" id="5.6.2.4"/>
    </reaction>
</comment>
<dbReference type="SUPFAM" id="SSF52540">
    <property type="entry name" value="P-loop containing nucleoside triphosphate hydrolases"/>
    <property type="match status" value="1"/>
</dbReference>
<dbReference type="Gene3D" id="3.40.50.300">
    <property type="entry name" value="P-loop containing nucleotide triphosphate hydrolases"/>
    <property type="match status" value="1"/>
</dbReference>
<dbReference type="EMBL" id="JARJCW010000014">
    <property type="protein sequence ID" value="KAJ7217012.1"/>
    <property type="molecule type" value="Genomic_DNA"/>
</dbReference>
<dbReference type="AlphaFoldDB" id="A0AAD6YRW3"/>
<protein>
    <recommendedName>
        <fullName evidence="5">DNA 3'-5' helicase</fullName>
        <ecNumber evidence="5">5.6.2.4</ecNumber>
    </recommendedName>
</protein>
<evidence type="ECO:0000256" key="1">
    <source>
        <dbReference type="ARBA" id="ARBA00005446"/>
    </source>
</evidence>
<keyword evidence="2" id="KW-0238">DNA-binding</keyword>
<dbReference type="Proteomes" id="UP001219525">
    <property type="component" value="Unassembled WGS sequence"/>
</dbReference>
<dbReference type="GO" id="GO:0005694">
    <property type="term" value="C:chromosome"/>
    <property type="evidence" value="ECO:0007669"/>
    <property type="project" value="TreeGrafter"/>
</dbReference>
<dbReference type="InterPro" id="IPR027417">
    <property type="entry name" value="P-loop_NTPase"/>
</dbReference>
<reference evidence="7" key="1">
    <citation type="submission" date="2023-03" db="EMBL/GenBank/DDBJ databases">
        <title>Massive genome expansion in bonnet fungi (Mycena s.s.) driven by repeated elements and novel gene families across ecological guilds.</title>
        <authorList>
            <consortium name="Lawrence Berkeley National Laboratory"/>
            <person name="Harder C.B."/>
            <person name="Miyauchi S."/>
            <person name="Viragh M."/>
            <person name="Kuo A."/>
            <person name="Thoen E."/>
            <person name="Andreopoulos B."/>
            <person name="Lu D."/>
            <person name="Skrede I."/>
            <person name="Drula E."/>
            <person name="Henrissat B."/>
            <person name="Morin E."/>
            <person name="Kohler A."/>
            <person name="Barry K."/>
            <person name="LaButti K."/>
            <person name="Morin E."/>
            <person name="Salamov A."/>
            <person name="Lipzen A."/>
            <person name="Mereny Z."/>
            <person name="Hegedus B."/>
            <person name="Baldrian P."/>
            <person name="Stursova M."/>
            <person name="Weitz H."/>
            <person name="Taylor A."/>
            <person name="Grigoriev I.V."/>
            <person name="Nagy L.G."/>
            <person name="Martin F."/>
            <person name="Kauserud H."/>
        </authorList>
    </citation>
    <scope>NUCLEOTIDE SEQUENCE</scope>
    <source>
        <strain evidence="7">9144</strain>
    </source>
</reference>